<organism evidence="1 2">
    <name type="scientific">Paenibacillus shirakamiensis</name>
    <dbReference type="NCBI Taxonomy" id="1265935"/>
    <lineage>
        <taxon>Bacteria</taxon>
        <taxon>Bacillati</taxon>
        <taxon>Bacillota</taxon>
        <taxon>Bacilli</taxon>
        <taxon>Bacillales</taxon>
        <taxon>Paenibacillaceae</taxon>
        <taxon>Paenibacillus</taxon>
    </lineage>
</organism>
<gene>
    <name evidence="1" type="ORF">J2Z69_002051</name>
</gene>
<reference evidence="1 2" key="1">
    <citation type="submission" date="2021-03" db="EMBL/GenBank/DDBJ databases">
        <title>Genomic Encyclopedia of Type Strains, Phase IV (KMG-IV): sequencing the most valuable type-strain genomes for metagenomic binning, comparative biology and taxonomic classification.</title>
        <authorList>
            <person name="Goeker M."/>
        </authorList>
    </citation>
    <scope>NUCLEOTIDE SEQUENCE [LARGE SCALE GENOMIC DNA]</scope>
    <source>
        <strain evidence="1 2">DSM 26806</strain>
    </source>
</reference>
<name>A0ABS4JH22_9BACL</name>
<comment type="caution">
    <text evidence="1">The sequence shown here is derived from an EMBL/GenBank/DDBJ whole genome shotgun (WGS) entry which is preliminary data.</text>
</comment>
<accession>A0ABS4JH22</accession>
<evidence type="ECO:0008006" key="3">
    <source>
        <dbReference type="Google" id="ProtNLM"/>
    </source>
</evidence>
<evidence type="ECO:0000313" key="2">
    <source>
        <dbReference type="Proteomes" id="UP001519288"/>
    </source>
</evidence>
<dbReference type="RefSeq" id="WP_209861657.1">
    <property type="nucleotide sequence ID" value="NZ_JAGGLD010000003.1"/>
</dbReference>
<dbReference type="Proteomes" id="UP001519288">
    <property type="component" value="Unassembled WGS sequence"/>
</dbReference>
<keyword evidence="2" id="KW-1185">Reference proteome</keyword>
<sequence length="167" mass="19752">MLFWKTKRRNPQSLPYIEATIEDIRRAVMKYEDEMPAPINRMSLRQQDGSLDLSRLQRYLGGQSEQKFYLSRETYEIFPEHERHIPHYLDTVQVAVDDYVNTTGQLPLVENSTEYEVDCYRLVRENYLREVPTIPLYVTEQELMLTHRPGATGRSSKEDSSVMILEF</sequence>
<protein>
    <recommendedName>
        <fullName evidence="3">DUF3939 domain-containing protein</fullName>
    </recommendedName>
</protein>
<evidence type="ECO:0000313" key="1">
    <source>
        <dbReference type="EMBL" id="MBP2001008.1"/>
    </source>
</evidence>
<dbReference type="Pfam" id="PF13075">
    <property type="entry name" value="DUF3939"/>
    <property type="match status" value="1"/>
</dbReference>
<dbReference type="EMBL" id="JAGGLD010000003">
    <property type="protein sequence ID" value="MBP2001008.1"/>
    <property type="molecule type" value="Genomic_DNA"/>
</dbReference>
<dbReference type="InterPro" id="IPR025071">
    <property type="entry name" value="DUF3939"/>
</dbReference>
<proteinExistence type="predicted"/>